<accession>A0A1C7N8J3</accession>
<dbReference type="Pfam" id="PF00890">
    <property type="entry name" value="FAD_binding_2"/>
    <property type="match status" value="1"/>
</dbReference>
<gene>
    <name evidence="14" type="primary">osm1_1</name>
    <name evidence="14" type="ORF">A0J61_06507</name>
</gene>
<keyword evidence="8" id="KW-0408">Iron</keyword>
<feature type="region of interest" description="Disordered" evidence="12">
    <location>
        <begin position="517"/>
        <end position="548"/>
    </location>
</feature>
<comment type="catalytic activity">
    <reaction evidence="9">
        <text>succinate + NAD(+) = fumarate + NADH + H(+)</text>
        <dbReference type="Rhea" id="RHEA:18281"/>
        <dbReference type="ChEBI" id="CHEBI:15378"/>
        <dbReference type="ChEBI" id="CHEBI:29806"/>
        <dbReference type="ChEBI" id="CHEBI:30031"/>
        <dbReference type="ChEBI" id="CHEBI:57540"/>
        <dbReference type="ChEBI" id="CHEBI:57945"/>
        <dbReference type="EC" id="1.3.1.6"/>
    </reaction>
</comment>
<evidence type="ECO:0000256" key="12">
    <source>
        <dbReference type="SAM" id="MobiDB-lite"/>
    </source>
</evidence>
<reference evidence="14 15" key="1">
    <citation type="submission" date="2016-03" db="EMBL/GenBank/DDBJ databases">
        <title>Choanephora cucurbitarum.</title>
        <authorList>
            <person name="Min B."/>
            <person name="Park H."/>
            <person name="Park J.-H."/>
            <person name="Shin H.-D."/>
            <person name="Choi I.-G."/>
        </authorList>
    </citation>
    <scope>NUCLEOTIDE SEQUENCE [LARGE SCALE GENOMIC DNA]</scope>
    <source>
        <strain evidence="14 15">KUS-F28377</strain>
    </source>
</reference>
<evidence type="ECO:0000256" key="8">
    <source>
        <dbReference type="ARBA" id="ARBA00023004"/>
    </source>
</evidence>
<dbReference type="InterPro" id="IPR001199">
    <property type="entry name" value="Cyt_B5-like_heme/steroid-bd"/>
</dbReference>
<evidence type="ECO:0000313" key="14">
    <source>
        <dbReference type="EMBL" id="OBZ85445.1"/>
    </source>
</evidence>
<dbReference type="FunFam" id="3.90.700.10:FF:000007">
    <property type="entry name" value="NADH-dependent fumarate reductase"/>
    <property type="match status" value="1"/>
</dbReference>
<comment type="similarity">
    <text evidence="2">Belongs to the FAD-dependent oxidoreductase 2 family. FRD/SDH subfamily.</text>
</comment>
<dbReference type="InParanoid" id="A0A1C7N8J3"/>
<evidence type="ECO:0000256" key="3">
    <source>
        <dbReference type="ARBA" id="ARBA00022617"/>
    </source>
</evidence>
<evidence type="ECO:0000256" key="1">
    <source>
        <dbReference type="ARBA" id="ARBA00001974"/>
    </source>
</evidence>
<evidence type="ECO:0000256" key="11">
    <source>
        <dbReference type="ARBA" id="ARBA00077246"/>
    </source>
</evidence>
<dbReference type="STRING" id="101091.A0A1C7N8J3"/>
<dbReference type="FunFam" id="3.10.120.10:FF:000007">
    <property type="entry name" value="Sulfite oxidase, mitochondrial"/>
    <property type="match status" value="1"/>
</dbReference>
<dbReference type="GO" id="GO:0046872">
    <property type="term" value="F:metal ion binding"/>
    <property type="evidence" value="ECO:0007669"/>
    <property type="project" value="UniProtKB-KW"/>
</dbReference>
<dbReference type="Gene3D" id="3.10.120.10">
    <property type="entry name" value="Cytochrome b5-like heme/steroid binding domain"/>
    <property type="match status" value="1"/>
</dbReference>
<dbReference type="EC" id="1.3.1.6" evidence="10"/>
<dbReference type="EMBL" id="LUGH01000395">
    <property type="protein sequence ID" value="OBZ85445.1"/>
    <property type="molecule type" value="Genomic_DNA"/>
</dbReference>
<evidence type="ECO:0000256" key="10">
    <source>
        <dbReference type="ARBA" id="ARBA00067004"/>
    </source>
</evidence>
<comment type="caution">
    <text evidence="14">The sequence shown here is derived from an EMBL/GenBank/DDBJ whole genome shotgun (WGS) entry which is preliminary data.</text>
</comment>
<dbReference type="NCBIfam" id="TIGR01813">
    <property type="entry name" value="flavo_cyto_c"/>
    <property type="match status" value="1"/>
</dbReference>
<organism evidence="14 15">
    <name type="scientific">Choanephora cucurbitarum</name>
    <dbReference type="NCBI Taxonomy" id="101091"/>
    <lineage>
        <taxon>Eukaryota</taxon>
        <taxon>Fungi</taxon>
        <taxon>Fungi incertae sedis</taxon>
        <taxon>Mucoromycota</taxon>
        <taxon>Mucoromycotina</taxon>
        <taxon>Mucoromycetes</taxon>
        <taxon>Mucorales</taxon>
        <taxon>Mucorineae</taxon>
        <taxon>Choanephoraceae</taxon>
        <taxon>Choanephoroideae</taxon>
        <taxon>Choanephora</taxon>
    </lineage>
</organism>
<comment type="cofactor">
    <cofactor evidence="1">
        <name>FAD</name>
        <dbReference type="ChEBI" id="CHEBI:57692"/>
    </cofactor>
</comment>
<dbReference type="AlphaFoldDB" id="A0A1C7N8J3"/>
<dbReference type="Gene3D" id="3.50.50.60">
    <property type="entry name" value="FAD/NAD(P)-binding domain"/>
    <property type="match status" value="1"/>
</dbReference>
<dbReference type="FunCoup" id="A0A1C7N8J3">
    <property type="interactions" value="20"/>
</dbReference>
<evidence type="ECO:0000256" key="7">
    <source>
        <dbReference type="ARBA" id="ARBA00023002"/>
    </source>
</evidence>
<dbReference type="PROSITE" id="PS00191">
    <property type="entry name" value="CYTOCHROME_B5_1"/>
    <property type="match status" value="1"/>
</dbReference>
<evidence type="ECO:0000256" key="2">
    <source>
        <dbReference type="ARBA" id="ARBA00008040"/>
    </source>
</evidence>
<dbReference type="Proteomes" id="UP000093000">
    <property type="component" value="Unassembled WGS sequence"/>
</dbReference>
<proteinExistence type="inferred from homology"/>
<dbReference type="PANTHER" id="PTHR43400:SF1">
    <property type="entry name" value="FUMARATE REDUCTASE"/>
    <property type="match status" value="1"/>
</dbReference>
<sequence length="637" mass="68784">MSLQNQIIVVGGGLSGLSAAHTVYEQGGNVLLLDKNPYFGGNSTKATSGINGALTRTQVALNIQDSVEQFFQDTLKSARDLARPDLIRVLTGRSASAVEWLQDKFELDLSLVSRLGGHSFPRTHRGKEQFPGMTITYALMEGLEDLAKSQPNRAKIIKKAKVTNLIKDAEGNVIGVEYVLVGKDATGEVLKEYGPVILATGGYAADFTDNDSLLKKHRPELYNLSTTNGDHCTGDGIKMAAAIGASTIDLEKVQVHPTGLVDPKEPDAKVKFLAAEALRGCGGILLDADGKRFCDELGHRDYVTGMMNKNKFPIRLVLNTAASKEIEWHCRHYAGRGLMKRFDSGEALAKEMGISPKQLEETFETYNKIAEGKEKDPWGKRFFHNVPIKMSDYFYVALMQPVLHYTMGGVEITPDAEIKSTDGKPIPGLFATGEMCGGVHGANRLGGSSLLGCVVFGRVAGQTAAKHLFSQLVNKTQMAQQRLGAIGQHLNGGVGINIVFNPTQPNVISMDISLPQGGAGGQQVGPSTNALPSSSTSPSAVVKPTTQDEIKQAEEPKKKMGEYTLEDVAKHNKPEDCWVVVNGQVLDVTDFLPDHPGGKKAILIYAGRDATEEFNMLHKPDVVEKYAPSAIIGTLKK</sequence>
<dbReference type="OrthoDB" id="10252157at2759"/>
<keyword evidence="4" id="KW-0285">Flavoprotein</keyword>
<name>A0A1C7N8J3_9FUNG</name>
<dbReference type="InterPro" id="IPR027477">
    <property type="entry name" value="Succ_DH/fumarate_Rdtase_cat_sf"/>
</dbReference>
<keyword evidence="5" id="KW-0479">Metal-binding</keyword>
<keyword evidence="7" id="KW-0560">Oxidoreductase</keyword>
<dbReference type="GO" id="GO:0016156">
    <property type="term" value="F:fumarate reductase (NADH) activity"/>
    <property type="evidence" value="ECO:0007669"/>
    <property type="project" value="UniProtKB-EC"/>
</dbReference>
<dbReference type="SUPFAM" id="SSF51905">
    <property type="entry name" value="FAD/NAD(P)-binding domain"/>
    <property type="match status" value="1"/>
</dbReference>
<dbReference type="InterPro" id="IPR036188">
    <property type="entry name" value="FAD/NAD-bd_sf"/>
</dbReference>
<dbReference type="InterPro" id="IPR010960">
    <property type="entry name" value="Flavocytochrome_c"/>
</dbReference>
<dbReference type="Pfam" id="PF00173">
    <property type="entry name" value="Cyt-b5"/>
    <property type="match status" value="1"/>
</dbReference>
<evidence type="ECO:0000313" key="15">
    <source>
        <dbReference type="Proteomes" id="UP000093000"/>
    </source>
</evidence>
<evidence type="ECO:0000256" key="5">
    <source>
        <dbReference type="ARBA" id="ARBA00022723"/>
    </source>
</evidence>
<evidence type="ECO:0000259" key="13">
    <source>
        <dbReference type="PROSITE" id="PS50255"/>
    </source>
</evidence>
<evidence type="ECO:0000256" key="9">
    <source>
        <dbReference type="ARBA" id="ARBA00050832"/>
    </source>
</evidence>
<dbReference type="GO" id="GO:0020037">
    <property type="term" value="F:heme binding"/>
    <property type="evidence" value="ECO:0007669"/>
    <property type="project" value="InterPro"/>
</dbReference>
<dbReference type="InterPro" id="IPR003953">
    <property type="entry name" value="FAD-dep_OxRdtase_2_FAD-bd"/>
</dbReference>
<keyword evidence="3" id="KW-0349">Heme</keyword>
<evidence type="ECO:0000256" key="4">
    <source>
        <dbReference type="ARBA" id="ARBA00022630"/>
    </source>
</evidence>
<protein>
    <recommendedName>
        <fullName evidence="10">fumarate reductase (NADH)</fullName>
        <ecNumber evidence="10">1.3.1.6</ecNumber>
    </recommendedName>
    <alternativeName>
        <fullName evidence="11">NADH-dependent fumarate reductase</fullName>
    </alternativeName>
</protein>
<keyword evidence="6" id="KW-0274">FAD</keyword>
<dbReference type="SMART" id="SM01117">
    <property type="entry name" value="Cyt-b5"/>
    <property type="match status" value="1"/>
</dbReference>
<dbReference type="InterPro" id="IPR018506">
    <property type="entry name" value="Cyt_B5_heme-BS"/>
</dbReference>
<feature type="compositionally biased region" description="Polar residues" evidence="12">
    <location>
        <begin position="526"/>
        <end position="545"/>
    </location>
</feature>
<keyword evidence="15" id="KW-1185">Reference proteome</keyword>
<dbReference type="PANTHER" id="PTHR43400">
    <property type="entry name" value="FUMARATE REDUCTASE"/>
    <property type="match status" value="1"/>
</dbReference>
<evidence type="ECO:0000256" key="6">
    <source>
        <dbReference type="ARBA" id="ARBA00022827"/>
    </source>
</evidence>
<dbReference type="PROSITE" id="PS50255">
    <property type="entry name" value="CYTOCHROME_B5_2"/>
    <property type="match status" value="1"/>
</dbReference>
<dbReference type="InterPro" id="IPR036400">
    <property type="entry name" value="Cyt_B5-like_heme/steroid_sf"/>
</dbReference>
<dbReference type="InterPro" id="IPR050315">
    <property type="entry name" value="FAD-oxidoreductase_2"/>
</dbReference>
<dbReference type="GO" id="GO:0010181">
    <property type="term" value="F:FMN binding"/>
    <property type="evidence" value="ECO:0007669"/>
    <property type="project" value="InterPro"/>
</dbReference>
<dbReference type="SUPFAM" id="SSF56425">
    <property type="entry name" value="Succinate dehydrogenase/fumarate reductase flavoprotein, catalytic domain"/>
    <property type="match status" value="1"/>
</dbReference>
<dbReference type="PRINTS" id="PR00363">
    <property type="entry name" value="CYTOCHROMEB5"/>
</dbReference>
<dbReference type="Gene3D" id="3.90.700.10">
    <property type="entry name" value="Succinate dehydrogenase/fumarate reductase flavoprotein, catalytic domain"/>
    <property type="match status" value="1"/>
</dbReference>
<dbReference type="SUPFAM" id="SSF55856">
    <property type="entry name" value="Cytochrome b5-like heme/steroid binding domain"/>
    <property type="match status" value="1"/>
</dbReference>
<feature type="domain" description="Cytochrome b5 heme-binding" evidence="13">
    <location>
        <begin position="560"/>
        <end position="636"/>
    </location>
</feature>